<accession>A0A9W8M044</accession>
<dbReference type="EMBL" id="JANBUW010000188">
    <property type="protein sequence ID" value="KAJ2848277.1"/>
    <property type="molecule type" value="Genomic_DNA"/>
</dbReference>
<protein>
    <submittedName>
        <fullName evidence="1">Uncharacterized protein</fullName>
    </submittedName>
</protein>
<dbReference type="AlphaFoldDB" id="A0A9W8M044"/>
<proteinExistence type="predicted"/>
<evidence type="ECO:0000313" key="1">
    <source>
        <dbReference type="EMBL" id="KAJ2848277.1"/>
    </source>
</evidence>
<dbReference type="OrthoDB" id="5526235at2759"/>
<keyword evidence="2" id="KW-1185">Reference proteome</keyword>
<reference evidence="1" key="1">
    <citation type="submission" date="2022-07" db="EMBL/GenBank/DDBJ databases">
        <title>Phylogenomic reconstructions and comparative analyses of Kickxellomycotina fungi.</title>
        <authorList>
            <person name="Reynolds N.K."/>
            <person name="Stajich J.E."/>
            <person name="Barry K."/>
            <person name="Grigoriev I.V."/>
            <person name="Crous P."/>
            <person name="Smith M.E."/>
        </authorList>
    </citation>
    <scope>NUCLEOTIDE SEQUENCE</scope>
    <source>
        <strain evidence="1">NRRL 1566</strain>
    </source>
</reference>
<comment type="caution">
    <text evidence="1">The sequence shown here is derived from an EMBL/GenBank/DDBJ whole genome shotgun (WGS) entry which is preliminary data.</text>
</comment>
<dbReference type="Gene3D" id="3.90.550.50">
    <property type="match status" value="1"/>
</dbReference>
<evidence type="ECO:0000313" key="2">
    <source>
        <dbReference type="Proteomes" id="UP001139887"/>
    </source>
</evidence>
<name>A0A9W8M044_9FUNG</name>
<gene>
    <name evidence="1" type="ORF">IWW36_003396</name>
</gene>
<dbReference type="Proteomes" id="UP001139887">
    <property type="component" value="Unassembled WGS sequence"/>
</dbReference>
<organism evidence="1 2">
    <name type="scientific">Coemansia brasiliensis</name>
    <dbReference type="NCBI Taxonomy" id="2650707"/>
    <lineage>
        <taxon>Eukaryota</taxon>
        <taxon>Fungi</taxon>
        <taxon>Fungi incertae sedis</taxon>
        <taxon>Zoopagomycota</taxon>
        <taxon>Kickxellomycotina</taxon>
        <taxon>Kickxellomycetes</taxon>
        <taxon>Kickxellales</taxon>
        <taxon>Kickxellaceae</taxon>
        <taxon>Coemansia</taxon>
    </lineage>
</organism>
<feature type="non-terminal residue" evidence="1">
    <location>
        <position position="161"/>
    </location>
</feature>
<sequence>MNTLLANSYKVCDDSSAIDPASHLSCDMTVSSPSGWKNLCFKTRAMFEEICRTKSYKSYKFLIKTDDDAIMDPLVENYINSKFDGGNIYFGTTYGPNTSYDPNNNTWFGGWFYGVNTEVIDRICECGLPQCVSRMGEDQWFGYVLGQCNIEKHDLVVPEDY</sequence>